<proteinExistence type="predicted"/>
<dbReference type="EMBL" id="BMYZ01000001">
    <property type="protein sequence ID" value="GGY74805.1"/>
    <property type="molecule type" value="Genomic_DNA"/>
</dbReference>
<dbReference type="InterPro" id="IPR002545">
    <property type="entry name" value="CheW-lke_dom"/>
</dbReference>
<accession>A0ABQ3B5X9</accession>
<dbReference type="Gene3D" id="2.30.30.40">
    <property type="entry name" value="SH3 Domains"/>
    <property type="match status" value="1"/>
</dbReference>
<evidence type="ECO:0000259" key="1">
    <source>
        <dbReference type="PROSITE" id="PS50851"/>
    </source>
</evidence>
<dbReference type="Pfam" id="PF01584">
    <property type="entry name" value="CheW"/>
    <property type="match status" value="1"/>
</dbReference>
<dbReference type="Proteomes" id="UP000619761">
    <property type="component" value="Unassembled WGS sequence"/>
</dbReference>
<evidence type="ECO:0000313" key="3">
    <source>
        <dbReference type="Proteomes" id="UP000619761"/>
    </source>
</evidence>
<dbReference type="PROSITE" id="PS50851">
    <property type="entry name" value="CHEW"/>
    <property type="match status" value="1"/>
</dbReference>
<dbReference type="RefSeq" id="WP_189418052.1">
    <property type="nucleotide sequence ID" value="NZ_BMYZ01000001.1"/>
</dbReference>
<sequence>MNNDAIATTPLVKTATQETLEINLIHALTRLRHTAFEKEILGGDAALNVDAKPESFFGFSIGHLQFMVAASCFCEVFVDTAIAAVPNAPSTLVGLSNIRGVLMPIYQLHSLLNSSIAKKPIIFAIGKGESSVGLLIDSLPVSLSLAAYQREAIAKQESPLLQQLVKENYFANQSRWLLLDGKSFGAQLLAITHQMPKQGSH</sequence>
<organism evidence="2 3">
    <name type="scientific">Cellvibrio zantedeschiae</name>
    <dbReference type="NCBI Taxonomy" id="1237077"/>
    <lineage>
        <taxon>Bacteria</taxon>
        <taxon>Pseudomonadati</taxon>
        <taxon>Pseudomonadota</taxon>
        <taxon>Gammaproteobacteria</taxon>
        <taxon>Cellvibrionales</taxon>
        <taxon>Cellvibrionaceae</taxon>
        <taxon>Cellvibrio</taxon>
    </lineage>
</organism>
<feature type="domain" description="CheW-like" evidence="1">
    <location>
        <begin position="53"/>
        <end position="190"/>
    </location>
</feature>
<reference evidence="3" key="1">
    <citation type="journal article" date="2019" name="Int. J. Syst. Evol. Microbiol.">
        <title>The Global Catalogue of Microorganisms (GCM) 10K type strain sequencing project: providing services to taxonomists for standard genome sequencing and annotation.</title>
        <authorList>
            <consortium name="The Broad Institute Genomics Platform"/>
            <consortium name="The Broad Institute Genome Sequencing Center for Infectious Disease"/>
            <person name="Wu L."/>
            <person name="Ma J."/>
        </authorList>
    </citation>
    <scope>NUCLEOTIDE SEQUENCE [LARGE SCALE GENOMIC DNA]</scope>
    <source>
        <strain evidence="3">KCTC 32239</strain>
    </source>
</reference>
<dbReference type="SUPFAM" id="SSF50341">
    <property type="entry name" value="CheW-like"/>
    <property type="match status" value="1"/>
</dbReference>
<comment type="caution">
    <text evidence="2">The sequence shown here is derived from an EMBL/GenBank/DDBJ whole genome shotgun (WGS) entry which is preliminary data.</text>
</comment>
<dbReference type="Gene3D" id="2.40.50.180">
    <property type="entry name" value="CheA-289, Domain 4"/>
    <property type="match status" value="1"/>
</dbReference>
<name>A0ABQ3B5X9_9GAMM</name>
<keyword evidence="3" id="KW-1185">Reference proteome</keyword>
<gene>
    <name evidence="2" type="ORF">GCM10011613_20340</name>
</gene>
<protein>
    <recommendedName>
        <fullName evidence="1">CheW-like domain-containing protein</fullName>
    </recommendedName>
</protein>
<dbReference type="InterPro" id="IPR036061">
    <property type="entry name" value="CheW-like_dom_sf"/>
</dbReference>
<evidence type="ECO:0000313" key="2">
    <source>
        <dbReference type="EMBL" id="GGY74805.1"/>
    </source>
</evidence>